<gene>
    <name evidence="1" type="ORF">AVEN_79399_1</name>
</gene>
<dbReference type="Proteomes" id="UP000499080">
    <property type="component" value="Unassembled WGS sequence"/>
</dbReference>
<sequence>MAVFELASGENDLNEIHQYQMGRYISSNKAVWRILNFPIHERHPTEIHLSAHRENAPQETTLTSFFTLCTQDEFASTLLYNQVPKYYTWNNGNKTWQCRKQGQVVPEQAGIRSRDALERVYTVHPTNSECFHLRLLLHEVQDPMSFTDLRTFEGRVCKTYKEACQLRRLLQNDEHWNKALEAAAASQSPKILC</sequence>
<dbReference type="OrthoDB" id="8121869at2759"/>
<keyword evidence="2" id="KW-1185">Reference proteome</keyword>
<feature type="non-terminal residue" evidence="1">
    <location>
        <position position="193"/>
    </location>
</feature>
<evidence type="ECO:0000313" key="1">
    <source>
        <dbReference type="EMBL" id="GBN69117.1"/>
    </source>
</evidence>
<reference evidence="1 2" key="1">
    <citation type="journal article" date="2019" name="Sci. Rep.">
        <title>Orb-weaving spider Araneus ventricosus genome elucidates the spidroin gene catalogue.</title>
        <authorList>
            <person name="Kono N."/>
            <person name="Nakamura H."/>
            <person name="Ohtoshi R."/>
            <person name="Moran D.A.P."/>
            <person name="Shinohara A."/>
            <person name="Yoshida Y."/>
            <person name="Fujiwara M."/>
            <person name="Mori M."/>
            <person name="Tomita M."/>
            <person name="Arakawa K."/>
        </authorList>
    </citation>
    <scope>NUCLEOTIDE SEQUENCE [LARGE SCALE GENOMIC DNA]</scope>
</reference>
<evidence type="ECO:0000313" key="2">
    <source>
        <dbReference type="Proteomes" id="UP000499080"/>
    </source>
</evidence>
<name>A0A4Y2R0B7_ARAVE</name>
<accession>A0A4Y2R0B7</accession>
<dbReference type="EMBL" id="BGPR01015411">
    <property type="protein sequence ID" value="GBN69117.1"/>
    <property type="molecule type" value="Genomic_DNA"/>
</dbReference>
<organism evidence="1 2">
    <name type="scientific">Araneus ventricosus</name>
    <name type="common">Orbweaver spider</name>
    <name type="synonym">Epeira ventricosa</name>
    <dbReference type="NCBI Taxonomy" id="182803"/>
    <lineage>
        <taxon>Eukaryota</taxon>
        <taxon>Metazoa</taxon>
        <taxon>Ecdysozoa</taxon>
        <taxon>Arthropoda</taxon>
        <taxon>Chelicerata</taxon>
        <taxon>Arachnida</taxon>
        <taxon>Araneae</taxon>
        <taxon>Araneomorphae</taxon>
        <taxon>Entelegynae</taxon>
        <taxon>Araneoidea</taxon>
        <taxon>Araneidae</taxon>
        <taxon>Araneus</taxon>
    </lineage>
</organism>
<evidence type="ECO:0008006" key="3">
    <source>
        <dbReference type="Google" id="ProtNLM"/>
    </source>
</evidence>
<proteinExistence type="predicted"/>
<comment type="caution">
    <text evidence="1">The sequence shown here is derived from an EMBL/GenBank/DDBJ whole genome shotgun (WGS) entry which is preliminary data.</text>
</comment>
<dbReference type="AlphaFoldDB" id="A0A4Y2R0B7"/>
<protein>
    <recommendedName>
        <fullName evidence="3">Helitron helicase-like domain-containing protein</fullName>
    </recommendedName>
</protein>